<dbReference type="AlphaFoldDB" id="A0A8E2AQS5"/>
<accession>A0A8E2AQS5</accession>
<name>A0A8E2AQS5_9APHY</name>
<feature type="domain" description="Mug56/Spo71 PH" evidence="2">
    <location>
        <begin position="754"/>
        <end position="907"/>
    </location>
</feature>
<dbReference type="Pfam" id="PF15404">
    <property type="entry name" value="PH_4"/>
    <property type="match status" value="1"/>
</dbReference>
<dbReference type="Proteomes" id="UP000250043">
    <property type="component" value="Unassembled WGS sequence"/>
</dbReference>
<proteinExistence type="predicted"/>
<dbReference type="GO" id="GO:1902657">
    <property type="term" value="P:protein localization to prospore membrane"/>
    <property type="evidence" value="ECO:0007669"/>
    <property type="project" value="InterPro"/>
</dbReference>
<evidence type="ECO:0000259" key="2">
    <source>
        <dbReference type="Pfam" id="PF15404"/>
    </source>
</evidence>
<reference evidence="4 5" key="1">
    <citation type="submission" date="2016-07" db="EMBL/GenBank/DDBJ databases">
        <title>Draft genome of the white-rot fungus Obba rivulosa 3A-2.</title>
        <authorList>
            <consortium name="DOE Joint Genome Institute"/>
            <person name="Miettinen O."/>
            <person name="Riley R."/>
            <person name="Acob R."/>
            <person name="Barry K."/>
            <person name="Cullen D."/>
            <person name="De Vries R."/>
            <person name="Hainaut M."/>
            <person name="Hatakka A."/>
            <person name="Henrissat B."/>
            <person name="Hilden K."/>
            <person name="Kuo R."/>
            <person name="Labutti K."/>
            <person name="Lipzen A."/>
            <person name="Makela M.R."/>
            <person name="Sandor L."/>
            <person name="Spatafora J.W."/>
            <person name="Grigoriev I.V."/>
            <person name="Hibbett D.S."/>
        </authorList>
    </citation>
    <scope>NUCLEOTIDE SEQUENCE [LARGE SCALE GENOMIC DNA]</scope>
    <source>
        <strain evidence="4 5">3A-2</strain>
    </source>
</reference>
<sequence>MLKRWRESEWGKALRHRKEIKSSRQWVGSSFDIGIFLGVNILEAPSPEGDNARASHVETSSSRVELVGPSTATDTFVTAPLCPDLRSTLKSAPDPSFSVPQSKDDDALYRPATTDDGSSANSSTALIKSPRVQRDAVQPQPRSDHPPSSYLGVQSHHSWTNEQSQGVASTGKGKAKAVHYLEPDVQEPETPVPPAEVLARRGCEVEDTSAGAAQQASMENQIPWGDAIMRDRMLVKVSYTEEDTVPSDFDELQNRTMSHLWVEKLSEYIVAWRKGSLEIYDDFTIPCMERLSGHKELMYLVPLSSSNTRLSVYSFVDMTFCITCRPTPLSALINDKRRTRESSRGTQILIFKVKSRTRAIDWVWNLWRHLGGQLPSTLEIRSPTLDTRLEINIPNYDTPSAAAAYAVFNKDNLTRLCEKSLRAMPEYRALVECRLAEGATFELAWRHGANLDWVWQLEDVRGNPREWAVLCGIALKQGDQLPHLEIRLREHASSRLRLKDGTRLDEPPGIEGFVDRIRVNSQAKQAVYLSTHNGYLFVLAPSRSNHPPPPGPPPEDYVADGLRKAEVRRGTRQILEATGMSDLRSIVAVRQAFQRVPRGDADQARNRERSEEADWEQLWTEIDRSNLDDDDPGGEEGLARVQDKATLRMRRSFELVLTTGAVVRFEAYSCIVALECIMRLRALVWYWRHRHQADAQREMDVVHLSTGHPRITPLRRVGSQSDLVEPASDQKAALPELSTFFNWCVLDDCRPVLKSGRLFVRQGVRGQYRCTQLVLVSGSLVEFRISGRASLYHKRHKIINLLDAYVCSGYFAAQYLPDGQYDPNAPPVARRYPDGLETDDREEDTLFMIWYRPTIKGLDKQGNRTGQRSQGNSASVPSLLVKRKVEIFRTRSKLEKDVWVWAISSEIEKIARATREREDKLRETGNLVQIKSTT</sequence>
<dbReference type="PANTHER" id="PTHR28076">
    <property type="entry name" value="SPORULATION-SPECIFIC PROTEIN 71"/>
    <property type="match status" value="1"/>
</dbReference>
<feature type="region of interest" description="Disordered" evidence="1">
    <location>
        <begin position="48"/>
        <end position="68"/>
    </location>
</feature>
<evidence type="ECO:0000313" key="5">
    <source>
        <dbReference type="Proteomes" id="UP000250043"/>
    </source>
</evidence>
<feature type="compositionally biased region" description="Polar residues" evidence="1">
    <location>
        <begin position="115"/>
        <end position="126"/>
    </location>
</feature>
<evidence type="ECO:0000256" key="1">
    <source>
        <dbReference type="SAM" id="MobiDB-lite"/>
    </source>
</evidence>
<dbReference type="InterPro" id="IPR057379">
    <property type="entry name" value="PH_SPO71"/>
</dbReference>
<dbReference type="OrthoDB" id="5579281at2759"/>
<dbReference type="Pfam" id="PF23207">
    <property type="entry name" value="PH_SPO71"/>
    <property type="match status" value="1"/>
</dbReference>
<dbReference type="InterPro" id="IPR040345">
    <property type="entry name" value="Mug56/Spo71"/>
</dbReference>
<dbReference type="InterPro" id="IPR039486">
    <property type="entry name" value="Mug56/Spo71_PH"/>
</dbReference>
<dbReference type="EMBL" id="KV722530">
    <property type="protein sequence ID" value="OCH86402.1"/>
    <property type="molecule type" value="Genomic_DNA"/>
</dbReference>
<organism evidence="4 5">
    <name type="scientific">Obba rivulosa</name>
    <dbReference type="NCBI Taxonomy" id="1052685"/>
    <lineage>
        <taxon>Eukaryota</taxon>
        <taxon>Fungi</taxon>
        <taxon>Dikarya</taxon>
        <taxon>Basidiomycota</taxon>
        <taxon>Agaricomycotina</taxon>
        <taxon>Agaricomycetes</taxon>
        <taxon>Polyporales</taxon>
        <taxon>Gelatoporiaceae</taxon>
        <taxon>Obba</taxon>
    </lineage>
</organism>
<dbReference type="PANTHER" id="PTHR28076:SF1">
    <property type="entry name" value="PROSPORE MEMBRANE ADAPTER PROTEIN SPO71"/>
    <property type="match status" value="1"/>
</dbReference>
<feature type="region of interest" description="Disordered" evidence="1">
    <location>
        <begin position="87"/>
        <end position="175"/>
    </location>
</feature>
<evidence type="ECO:0008006" key="6">
    <source>
        <dbReference type="Google" id="ProtNLM"/>
    </source>
</evidence>
<protein>
    <recommendedName>
        <fullName evidence="6">Mug56/Spo71 PH domain-containing protein</fullName>
    </recommendedName>
</protein>
<feature type="domain" description="Prospore membrane adapter protein SPO71 PH" evidence="3">
    <location>
        <begin position="228"/>
        <end position="373"/>
    </location>
</feature>
<evidence type="ECO:0000259" key="3">
    <source>
        <dbReference type="Pfam" id="PF23207"/>
    </source>
</evidence>
<evidence type="ECO:0000313" key="4">
    <source>
        <dbReference type="EMBL" id="OCH86402.1"/>
    </source>
</evidence>
<feature type="compositionally biased region" description="Polar residues" evidence="1">
    <location>
        <begin position="151"/>
        <end position="168"/>
    </location>
</feature>
<keyword evidence="5" id="KW-1185">Reference proteome</keyword>
<gene>
    <name evidence="4" type="ORF">OBBRIDRAFT_797244</name>
</gene>